<keyword evidence="2 6" id="KW-0349">Heme</keyword>
<evidence type="ECO:0000256" key="6">
    <source>
        <dbReference type="PIRSR" id="PIRSR602401-1"/>
    </source>
</evidence>
<dbReference type="FunFam" id="1.10.630.10:FF:000050">
    <property type="entry name" value="Cytochrome P450 monooxygenase"/>
    <property type="match status" value="1"/>
</dbReference>
<feature type="binding site" description="axial binding residue" evidence="6">
    <location>
        <position position="449"/>
    </location>
    <ligand>
        <name>heme</name>
        <dbReference type="ChEBI" id="CHEBI:30413"/>
    </ligand>
    <ligandPart>
        <name>Fe</name>
        <dbReference type="ChEBI" id="CHEBI:18248"/>
    </ligandPart>
</feature>
<keyword evidence="8" id="KW-1133">Transmembrane helix</keyword>
<sequence>MVINSVLVAAAGIVFAAFWFVGSWARLRHIPGPFSASITNLRRLGWAYTARYHEIQRALHEKYGKIVRLGPNCVSIGDAREISKIHGTAASFPKSDFYRVFQPMVHGKIVAGVFNSLDEGLHRALRRPIAGIYSMSNLVDFERYVDTTINVLLEQLDRRYGNGEDAICDMGTWLQYFAFDVMGEITFSRRLGFLDQGTDVEGIIHQIWKVNEYGACVGQMPWLDRIWAKNPLVHSLFPPKGSPIVAFAVARGMERRAAIKDAKEDGEEAYNSRDFMSRFIEARAKDPANIPESYITAWATSNMQAGSDTTAIFLRAVVYYLLQNPECERKLLAELVRARKAGRLSDVVTWKESRDLPYLDACIKEAGRMHPAAGFALERVVPRGGVELCGKFIAEGTVVGINAWVAHRDRAVFGEDADVFNPDRWLGDAGRRVSMERCLLTFGAGHRTCIGKNISYLEMYKLIPTLFMKYQMTLQSEWTIENHWLAVQKNLLVKLRKREDWDVVA</sequence>
<protein>
    <submittedName>
        <fullName evidence="9">Pisatin demethylase</fullName>
    </submittedName>
</protein>
<dbReference type="SUPFAM" id="SSF48264">
    <property type="entry name" value="Cytochrome P450"/>
    <property type="match status" value="1"/>
</dbReference>
<comment type="caution">
    <text evidence="9">The sequence shown here is derived from an EMBL/GenBank/DDBJ whole genome shotgun (WGS) entry which is preliminary data.</text>
</comment>
<dbReference type="AlphaFoldDB" id="A0AAJ0BLC6"/>
<accession>A0AAJ0BLC6</accession>
<comment type="cofactor">
    <cofactor evidence="1 6">
        <name>heme</name>
        <dbReference type="ChEBI" id="CHEBI:30413"/>
    </cofactor>
</comment>
<dbReference type="PRINTS" id="PR00385">
    <property type="entry name" value="P450"/>
</dbReference>
<dbReference type="EMBL" id="MU839827">
    <property type="protein sequence ID" value="KAK1760385.1"/>
    <property type="molecule type" value="Genomic_DNA"/>
</dbReference>
<evidence type="ECO:0000256" key="4">
    <source>
        <dbReference type="ARBA" id="ARBA00023002"/>
    </source>
</evidence>
<evidence type="ECO:0000256" key="1">
    <source>
        <dbReference type="ARBA" id="ARBA00001971"/>
    </source>
</evidence>
<keyword evidence="8" id="KW-0472">Membrane</keyword>
<dbReference type="InterPro" id="IPR050121">
    <property type="entry name" value="Cytochrome_P450_monoxygenase"/>
</dbReference>
<organism evidence="9 10">
    <name type="scientific">Echria macrotheca</name>
    <dbReference type="NCBI Taxonomy" id="438768"/>
    <lineage>
        <taxon>Eukaryota</taxon>
        <taxon>Fungi</taxon>
        <taxon>Dikarya</taxon>
        <taxon>Ascomycota</taxon>
        <taxon>Pezizomycotina</taxon>
        <taxon>Sordariomycetes</taxon>
        <taxon>Sordariomycetidae</taxon>
        <taxon>Sordariales</taxon>
        <taxon>Schizotheciaceae</taxon>
        <taxon>Echria</taxon>
    </lineage>
</organism>
<dbReference type="PANTHER" id="PTHR24305">
    <property type="entry name" value="CYTOCHROME P450"/>
    <property type="match status" value="1"/>
</dbReference>
<evidence type="ECO:0000256" key="8">
    <source>
        <dbReference type="SAM" id="Phobius"/>
    </source>
</evidence>
<evidence type="ECO:0000256" key="5">
    <source>
        <dbReference type="ARBA" id="ARBA00023004"/>
    </source>
</evidence>
<dbReference type="Pfam" id="PF00067">
    <property type="entry name" value="p450"/>
    <property type="match status" value="1"/>
</dbReference>
<evidence type="ECO:0000256" key="7">
    <source>
        <dbReference type="RuleBase" id="RU000461"/>
    </source>
</evidence>
<dbReference type="PROSITE" id="PS00086">
    <property type="entry name" value="CYTOCHROME_P450"/>
    <property type="match status" value="1"/>
</dbReference>
<dbReference type="CDD" id="cd11060">
    <property type="entry name" value="CYP57A1-like"/>
    <property type="match status" value="1"/>
</dbReference>
<dbReference type="GO" id="GO:0016705">
    <property type="term" value="F:oxidoreductase activity, acting on paired donors, with incorporation or reduction of molecular oxygen"/>
    <property type="evidence" value="ECO:0007669"/>
    <property type="project" value="InterPro"/>
</dbReference>
<evidence type="ECO:0000313" key="9">
    <source>
        <dbReference type="EMBL" id="KAK1760385.1"/>
    </source>
</evidence>
<dbReference type="InterPro" id="IPR002401">
    <property type="entry name" value="Cyt_P450_E_grp-I"/>
</dbReference>
<dbReference type="GO" id="GO:0020037">
    <property type="term" value="F:heme binding"/>
    <property type="evidence" value="ECO:0007669"/>
    <property type="project" value="InterPro"/>
</dbReference>
<name>A0AAJ0BLC6_9PEZI</name>
<keyword evidence="7" id="KW-0503">Monooxygenase</keyword>
<keyword evidence="5 6" id="KW-0408">Iron</keyword>
<evidence type="ECO:0000313" key="10">
    <source>
        <dbReference type="Proteomes" id="UP001239445"/>
    </source>
</evidence>
<comment type="similarity">
    <text evidence="7">Belongs to the cytochrome P450 family.</text>
</comment>
<feature type="transmembrane region" description="Helical" evidence="8">
    <location>
        <begin position="6"/>
        <end position="25"/>
    </location>
</feature>
<dbReference type="GO" id="GO:0004497">
    <property type="term" value="F:monooxygenase activity"/>
    <property type="evidence" value="ECO:0007669"/>
    <property type="project" value="UniProtKB-KW"/>
</dbReference>
<keyword evidence="4 7" id="KW-0560">Oxidoreductase</keyword>
<reference evidence="9" key="1">
    <citation type="submission" date="2023-06" db="EMBL/GenBank/DDBJ databases">
        <title>Genome-scale phylogeny and comparative genomics of the fungal order Sordariales.</title>
        <authorList>
            <consortium name="Lawrence Berkeley National Laboratory"/>
            <person name="Hensen N."/>
            <person name="Bonometti L."/>
            <person name="Westerberg I."/>
            <person name="Brannstrom I.O."/>
            <person name="Guillou S."/>
            <person name="Cros-Aarteil S."/>
            <person name="Calhoun S."/>
            <person name="Haridas S."/>
            <person name="Kuo A."/>
            <person name="Mondo S."/>
            <person name="Pangilinan J."/>
            <person name="Riley R."/>
            <person name="Labutti K."/>
            <person name="Andreopoulos B."/>
            <person name="Lipzen A."/>
            <person name="Chen C."/>
            <person name="Yanf M."/>
            <person name="Daum C."/>
            <person name="Ng V."/>
            <person name="Clum A."/>
            <person name="Steindorff A."/>
            <person name="Ohm R."/>
            <person name="Martin F."/>
            <person name="Silar P."/>
            <person name="Natvig D."/>
            <person name="Lalanne C."/>
            <person name="Gautier V."/>
            <person name="Ament-Velasquez S.L."/>
            <person name="Kruys A."/>
            <person name="Hutchinson M.I."/>
            <person name="Powell A.J."/>
            <person name="Barry K."/>
            <person name="Miller A.N."/>
            <person name="Grigoriev I.V."/>
            <person name="Debuchy R."/>
            <person name="Gladieux P."/>
            <person name="Thoren M.H."/>
            <person name="Johannesson H."/>
        </authorList>
    </citation>
    <scope>NUCLEOTIDE SEQUENCE</scope>
    <source>
        <strain evidence="9">PSN4</strain>
    </source>
</reference>
<dbReference type="Gene3D" id="1.10.630.10">
    <property type="entry name" value="Cytochrome P450"/>
    <property type="match status" value="1"/>
</dbReference>
<dbReference type="InterPro" id="IPR036396">
    <property type="entry name" value="Cyt_P450_sf"/>
</dbReference>
<dbReference type="InterPro" id="IPR001128">
    <property type="entry name" value="Cyt_P450"/>
</dbReference>
<dbReference type="Proteomes" id="UP001239445">
    <property type="component" value="Unassembled WGS sequence"/>
</dbReference>
<dbReference type="InterPro" id="IPR017972">
    <property type="entry name" value="Cyt_P450_CS"/>
</dbReference>
<dbReference type="GO" id="GO:0005506">
    <property type="term" value="F:iron ion binding"/>
    <property type="evidence" value="ECO:0007669"/>
    <property type="project" value="InterPro"/>
</dbReference>
<keyword evidence="3 6" id="KW-0479">Metal-binding</keyword>
<dbReference type="PANTHER" id="PTHR24305:SF235">
    <property type="entry name" value="CYTOCHROME P450 MONOOXYGENASE APDB-RELATED"/>
    <property type="match status" value="1"/>
</dbReference>
<evidence type="ECO:0000256" key="3">
    <source>
        <dbReference type="ARBA" id="ARBA00022723"/>
    </source>
</evidence>
<keyword evidence="8" id="KW-0812">Transmembrane</keyword>
<gene>
    <name evidence="9" type="ORF">QBC47DRAFT_419224</name>
</gene>
<evidence type="ECO:0000256" key="2">
    <source>
        <dbReference type="ARBA" id="ARBA00022617"/>
    </source>
</evidence>
<dbReference type="PRINTS" id="PR00463">
    <property type="entry name" value="EP450I"/>
</dbReference>
<keyword evidence="10" id="KW-1185">Reference proteome</keyword>
<dbReference type="GO" id="GO:0044550">
    <property type="term" value="P:secondary metabolite biosynthetic process"/>
    <property type="evidence" value="ECO:0007669"/>
    <property type="project" value="UniProtKB-ARBA"/>
</dbReference>
<proteinExistence type="inferred from homology"/>